<dbReference type="Proteomes" id="UP000184245">
    <property type="component" value="Unassembled WGS sequence"/>
</dbReference>
<organism evidence="2 3">
    <name type="scientific">Lactonifactor longoviformis DSM 17459</name>
    <dbReference type="NCBI Taxonomy" id="1122155"/>
    <lineage>
        <taxon>Bacteria</taxon>
        <taxon>Bacillati</taxon>
        <taxon>Bacillota</taxon>
        <taxon>Clostridia</taxon>
        <taxon>Eubacteriales</taxon>
        <taxon>Clostridiaceae</taxon>
        <taxon>Lactonifactor</taxon>
    </lineage>
</organism>
<dbReference type="EMBL" id="FQVI01000006">
    <property type="protein sequence ID" value="SHE78023.1"/>
    <property type="molecule type" value="Genomic_DNA"/>
</dbReference>
<keyword evidence="3" id="KW-1185">Reference proteome</keyword>
<dbReference type="STRING" id="1122155.SAMN02745158_01509"/>
<gene>
    <name evidence="2" type="ORF">SAMN02745158_01509</name>
</gene>
<proteinExistence type="predicted"/>
<dbReference type="InterPro" id="IPR038071">
    <property type="entry name" value="UROD/MetE-like_sf"/>
</dbReference>
<name>A0A1M4WAB8_9CLOT</name>
<feature type="domain" description="Uroporphyrinogen decarboxylase (URO-D)" evidence="1">
    <location>
        <begin position="152"/>
        <end position="352"/>
    </location>
</feature>
<dbReference type="OrthoDB" id="5502042at2"/>
<dbReference type="AlphaFoldDB" id="A0A1M4WAB8"/>
<accession>A0A1M4WAB8</accession>
<evidence type="ECO:0000313" key="2">
    <source>
        <dbReference type="EMBL" id="SHE78023.1"/>
    </source>
</evidence>
<dbReference type="PANTHER" id="PTHR47099">
    <property type="entry name" value="METHYLCOBAMIDE:COM METHYLTRANSFERASE MTBA"/>
    <property type="match status" value="1"/>
</dbReference>
<reference evidence="2 3" key="1">
    <citation type="submission" date="2016-11" db="EMBL/GenBank/DDBJ databases">
        <authorList>
            <person name="Jaros S."/>
            <person name="Januszkiewicz K."/>
            <person name="Wedrychowicz H."/>
        </authorList>
    </citation>
    <scope>NUCLEOTIDE SEQUENCE [LARGE SCALE GENOMIC DNA]</scope>
    <source>
        <strain evidence="2 3">DSM 17459</strain>
    </source>
</reference>
<dbReference type="Pfam" id="PF01208">
    <property type="entry name" value="URO-D"/>
    <property type="match status" value="1"/>
</dbReference>
<dbReference type="RefSeq" id="WP_072850497.1">
    <property type="nucleotide sequence ID" value="NZ_FQVI01000006.1"/>
</dbReference>
<dbReference type="InterPro" id="IPR000257">
    <property type="entry name" value="Uroporphyrinogen_deCOase"/>
</dbReference>
<dbReference type="Gene3D" id="3.20.20.210">
    <property type="match status" value="1"/>
</dbReference>
<dbReference type="SUPFAM" id="SSF51726">
    <property type="entry name" value="UROD/MetE-like"/>
    <property type="match status" value="1"/>
</dbReference>
<dbReference type="GO" id="GO:0004853">
    <property type="term" value="F:uroporphyrinogen decarboxylase activity"/>
    <property type="evidence" value="ECO:0007669"/>
    <property type="project" value="InterPro"/>
</dbReference>
<evidence type="ECO:0000259" key="1">
    <source>
        <dbReference type="Pfam" id="PF01208"/>
    </source>
</evidence>
<dbReference type="PANTHER" id="PTHR47099:SF1">
    <property type="entry name" value="METHYLCOBAMIDE:COM METHYLTRANSFERASE MTBA"/>
    <property type="match status" value="1"/>
</dbReference>
<dbReference type="InterPro" id="IPR052024">
    <property type="entry name" value="Methanogen_methyltrans"/>
</dbReference>
<dbReference type="GO" id="GO:0006779">
    <property type="term" value="P:porphyrin-containing compound biosynthetic process"/>
    <property type="evidence" value="ECO:0007669"/>
    <property type="project" value="InterPro"/>
</dbReference>
<sequence>MNKRENLLRALRREKPEYVPCDFELCPAHIDAFEKAHGTRNFREYYDFACRYIELKPSQHVNDYSKYYEDVEGPIEPLDWNPEWGVMGKRGTVAHFQEMIHPMRNFETEEEIEEYPFPDMNADYRWEGLKEENDSLIRQGYATAAFMEMTIFELCWYLRGMEEFMMGFYVDPEFNDKLMDKITDIRIEMARRYAQVGVDILMLGDDVSTQEDMMMSPDLWRSTLKPRLAKIIQAAREVKEDILIFYHGDGNLERIIPDLIEIGVDVLNPVQPECVDPFKVKELYGDQLSFWGCVGTQTTMPFGTKEEIFDVCKKLICEVGKGGGLLIAPTHVIEPEVPYENVEAFLQAIDTYGKYENVSN</sequence>
<evidence type="ECO:0000313" key="3">
    <source>
        <dbReference type="Proteomes" id="UP000184245"/>
    </source>
</evidence>
<protein>
    <submittedName>
        <fullName evidence="2">Uroporphyrinogen decarboxylase</fullName>
    </submittedName>
</protein>